<comment type="caution">
    <text evidence="1">The sequence shown here is derived from an EMBL/GenBank/DDBJ whole genome shotgun (WGS) entry which is preliminary data.</text>
</comment>
<gene>
    <name evidence="1" type="ORF">S01H1_57720</name>
</gene>
<sequence>PRRSPDLASGRDFVPLLSGYAPPSAGESYTGKRAGLILFTLENGKMVIQKAIITGNAVYAAKDN</sequence>
<reference evidence="1" key="1">
    <citation type="journal article" date="2014" name="Front. Microbiol.">
        <title>High frequency of phylogenetically diverse reductive dehalogenase-homologous genes in deep subseafloor sedimentary metagenomes.</title>
        <authorList>
            <person name="Kawai M."/>
            <person name="Futagami T."/>
            <person name="Toyoda A."/>
            <person name="Takaki Y."/>
            <person name="Nishi S."/>
            <person name="Hori S."/>
            <person name="Arai W."/>
            <person name="Tsubouchi T."/>
            <person name="Morono Y."/>
            <person name="Uchiyama I."/>
            <person name="Ito T."/>
            <person name="Fujiyama A."/>
            <person name="Inagaki F."/>
            <person name="Takami H."/>
        </authorList>
    </citation>
    <scope>NUCLEOTIDE SEQUENCE</scope>
    <source>
        <strain evidence="1">Expedition CK06-06</strain>
    </source>
</reference>
<organism evidence="1">
    <name type="scientific">marine sediment metagenome</name>
    <dbReference type="NCBI Taxonomy" id="412755"/>
    <lineage>
        <taxon>unclassified sequences</taxon>
        <taxon>metagenomes</taxon>
        <taxon>ecological metagenomes</taxon>
    </lineage>
</organism>
<feature type="non-terminal residue" evidence="1">
    <location>
        <position position="1"/>
    </location>
</feature>
<evidence type="ECO:0000313" key="1">
    <source>
        <dbReference type="EMBL" id="GAG14727.1"/>
    </source>
</evidence>
<dbReference type="EMBL" id="BARS01037659">
    <property type="protein sequence ID" value="GAG14727.1"/>
    <property type="molecule type" value="Genomic_DNA"/>
</dbReference>
<accession>X0VUA5</accession>
<dbReference type="AlphaFoldDB" id="X0VUA5"/>
<protein>
    <submittedName>
        <fullName evidence="1">Uncharacterized protein</fullName>
    </submittedName>
</protein>
<name>X0VUA5_9ZZZZ</name>
<proteinExistence type="predicted"/>